<dbReference type="KEGG" id="xor:XOC_0395"/>
<evidence type="ECO:0000313" key="1">
    <source>
        <dbReference type="EMBL" id="AEQ94632.1"/>
    </source>
</evidence>
<reference evidence="1 2" key="1">
    <citation type="journal article" date="2011" name="J. Bacteriol.">
        <title>Two new complete genome sequences offer insight into host and tissue specificity of plant pathogenic Xanthomonas spp.</title>
        <authorList>
            <person name="Bogdanove A.J."/>
            <person name="Koebnik R."/>
            <person name="Lu H."/>
            <person name="Furutani A."/>
            <person name="Angiuoli S.V."/>
            <person name="Patil P.B."/>
            <person name="Van Sluys M.A."/>
            <person name="Ryan R.P."/>
            <person name="Meyer D.F."/>
            <person name="Han S.W."/>
            <person name="Aparna G."/>
            <person name="Rajaram M."/>
            <person name="Delcher A.L."/>
            <person name="Phillippy A.M."/>
            <person name="Puiu D."/>
            <person name="Schatz M.C."/>
            <person name="Shumway M."/>
            <person name="Sommer D.D."/>
            <person name="Trapnell C."/>
            <person name="Benahmed F."/>
            <person name="Dimitrov G."/>
            <person name="Madupu R."/>
            <person name="Radune D."/>
            <person name="Sullivan S."/>
            <person name="Jha G."/>
            <person name="Ishihara H."/>
            <person name="Lee S.W."/>
            <person name="Pandey A."/>
            <person name="Sharma V."/>
            <person name="Sriariyanun M."/>
            <person name="Szurek B."/>
            <person name="Vera-Cruz C.M."/>
            <person name="Dorman K.S."/>
            <person name="Ronald P.C."/>
            <person name="Verdier V."/>
            <person name="Dow J.M."/>
            <person name="Sonti R.V."/>
            <person name="Tsuge S."/>
            <person name="Brendel V.P."/>
            <person name="Rabinowicz P.D."/>
            <person name="Leach J.E."/>
            <person name="White F.F."/>
            <person name="Salzberg S.L."/>
        </authorList>
    </citation>
    <scope>NUCLEOTIDE SEQUENCE [LARGE SCALE GENOMIC DNA]</scope>
    <source>
        <strain evidence="1 2">BLS256</strain>
    </source>
</reference>
<gene>
    <name evidence="1" type="ORF">XOC_0395</name>
</gene>
<organism evidence="1 2">
    <name type="scientific">Xanthomonas oryzae pv. oryzicola (strain BLS256)</name>
    <dbReference type="NCBI Taxonomy" id="383407"/>
    <lineage>
        <taxon>Bacteria</taxon>
        <taxon>Pseudomonadati</taxon>
        <taxon>Pseudomonadota</taxon>
        <taxon>Gammaproteobacteria</taxon>
        <taxon>Lysobacterales</taxon>
        <taxon>Lysobacteraceae</taxon>
        <taxon>Xanthomonas</taxon>
    </lineage>
</organism>
<dbReference type="Proteomes" id="UP000008851">
    <property type="component" value="Chromosome"/>
</dbReference>
<dbReference type="HOGENOM" id="CLU_3319321_0_0_6"/>
<dbReference type="EMBL" id="CP003057">
    <property type="protein sequence ID" value="AEQ94632.1"/>
    <property type="molecule type" value="Genomic_DNA"/>
</dbReference>
<protein>
    <submittedName>
        <fullName evidence="1">Uncharacterized protein</fullName>
    </submittedName>
</protein>
<evidence type="ECO:0000313" key="2">
    <source>
        <dbReference type="Proteomes" id="UP000008851"/>
    </source>
</evidence>
<name>G7TLK5_XANOB</name>
<dbReference type="AlphaFoldDB" id="G7TLK5"/>
<accession>G7TLK5</accession>
<proteinExistence type="predicted"/>
<sequence>MAARPSVAAARRLYDPALVLLRAISISLMKTRLTPHAAL</sequence>